<dbReference type="EMBL" id="AYER01000003">
    <property type="protein sequence ID" value="ESK40590.1"/>
    <property type="molecule type" value="Genomic_DNA"/>
</dbReference>
<evidence type="ECO:0000259" key="7">
    <source>
        <dbReference type="Pfam" id="PF00892"/>
    </source>
</evidence>
<feature type="transmembrane region" description="Helical" evidence="6">
    <location>
        <begin position="225"/>
        <end position="243"/>
    </location>
</feature>
<dbReference type="InterPro" id="IPR037185">
    <property type="entry name" value="EmrE-like"/>
</dbReference>
<feature type="transmembrane region" description="Helical" evidence="6">
    <location>
        <begin position="280"/>
        <end position="297"/>
    </location>
</feature>
<feature type="transmembrane region" description="Helical" evidence="6">
    <location>
        <begin position="126"/>
        <end position="145"/>
    </location>
</feature>
<evidence type="ECO:0000313" key="8">
    <source>
        <dbReference type="EMBL" id="ESK40590.1"/>
    </source>
</evidence>
<feature type="transmembrane region" description="Helical" evidence="6">
    <location>
        <begin position="69"/>
        <end position="88"/>
    </location>
</feature>
<feature type="transmembrane region" description="Helical" evidence="6">
    <location>
        <begin position="94"/>
        <end position="114"/>
    </location>
</feature>
<feature type="transmembrane region" description="Helical" evidence="6">
    <location>
        <begin position="255"/>
        <end position="274"/>
    </location>
</feature>
<keyword evidence="4 6" id="KW-1133">Transmembrane helix</keyword>
<dbReference type="GO" id="GO:0005886">
    <property type="term" value="C:plasma membrane"/>
    <property type="evidence" value="ECO:0007669"/>
    <property type="project" value="UniProtKB-SubCell"/>
</dbReference>
<feature type="domain" description="EamA" evidence="7">
    <location>
        <begin position="164"/>
        <end position="297"/>
    </location>
</feature>
<dbReference type="PANTHER" id="PTHR32322">
    <property type="entry name" value="INNER MEMBRANE TRANSPORTER"/>
    <property type="match status" value="1"/>
</dbReference>
<evidence type="ECO:0000256" key="4">
    <source>
        <dbReference type="ARBA" id="ARBA00022989"/>
    </source>
</evidence>
<dbReference type="Pfam" id="PF00892">
    <property type="entry name" value="EamA"/>
    <property type="match status" value="2"/>
</dbReference>
<sequence>MKNSFYNKYLGLTCVLSAAVLWGTTGTIASFSPTLSPLTIGAAAMGGGGLLQTILARKAIKDHFHEIKSHFFILIIGILAVFVYPLAFYSSMHLAGITIGTVISMGTAPLFTALFEKIFENKKLSLRWFISFILGAIGILCLSLGESQQTHISNHFSEEEKLGGLLLGIIAGLAYALFSWIAKRLIDRNISSKAIMGSMFGGASILLLPICIFSSSTIFIHPMNIFVIGYMILIPMFLGYVLFGYGLKTITASQALTLTLFEPVVAALLAITLVGEKLELIGWIGMILIMICLILLSKKSHE</sequence>
<keyword evidence="2" id="KW-1003">Cell membrane</keyword>
<feature type="domain" description="EamA" evidence="7">
    <location>
        <begin position="10"/>
        <end position="143"/>
    </location>
</feature>
<dbReference type="InterPro" id="IPR050638">
    <property type="entry name" value="AA-Vitamin_Transporters"/>
</dbReference>
<dbReference type="PANTHER" id="PTHR32322:SF18">
    <property type="entry name" value="S-ADENOSYLMETHIONINE_S-ADENOSYLHOMOCYSTEINE TRANSPORTER"/>
    <property type="match status" value="1"/>
</dbReference>
<dbReference type="RefSeq" id="WP_023272622.1">
    <property type="nucleotide sequence ID" value="NZ_KI530712.1"/>
</dbReference>
<gene>
    <name evidence="8" type="ORF">P256_01045</name>
</gene>
<proteinExistence type="predicted"/>
<reference evidence="8 9" key="1">
    <citation type="submission" date="2013-10" db="EMBL/GenBank/DDBJ databases">
        <title>The Genome Sequence of Acinetobacter nectaris CIP 110549.</title>
        <authorList>
            <consortium name="The Broad Institute Genomics Platform"/>
            <consortium name="The Broad Institute Genome Sequencing Center for Infectious Disease"/>
            <person name="Cerqueira G."/>
            <person name="Feldgarden M."/>
            <person name="Courvalin P."/>
            <person name="Grillot-Courvalin C."/>
            <person name="Clermont D."/>
            <person name="Rocha E."/>
            <person name="Yoon E.-J."/>
            <person name="Nemec A."/>
            <person name="Young S.K."/>
            <person name="Zeng Q."/>
            <person name="Gargeya S."/>
            <person name="Fitzgerald M."/>
            <person name="Abouelleil A."/>
            <person name="Alvarado L."/>
            <person name="Berlin A.M."/>
            <person name="Chapman S.B."/>
            <person name="Gainer-Dewar J."/>
            <person name="Goldberg J."/>
            <person name="Gnerre S."/>
            <person name="Griggs A."/>
            <person name="Gujja S."/>
            <person name="Hansen M."/>
            <person name="Howarth C."/>
            <person name="Imamovic A."/>
            <person name="Ireland A."/>
            <person name="Larimer J."/>
            <person name="McCowan C."/>
            <person name="Murphy C."/>
            <person name="Pearson M."/>
            <person name="Poon T.W."/>
            <person name="Priest M."/>
            <person name="Roberts A."/>
            <person name="Saif S."/>
            <person name="Shea T."/>
            <person name="Sykes S."/>
            <person name="Wortman J."/>
            <person name="Nusbaum C."/>
            <person name="Birren B."/>
        </authorList>
    </citation>
    <scope>NUCLEOTIDE SEQUENCE [LARGE SCALE GENOMIC DNA]</scope>
    <source>
        <strain evidence="8 9">CIP 110549</strain>
    </source>
</reference>
<keyword evidence="5 6" id="KW-0472">Membrane</keyword>
<dbReference type="SUPFAM" id="SSF103481">
    <property type="entry name" value="Multidrug resistance efflux transporter EmrE"/>
    <property type="match status" value="2"/>
</dbReference>
<evidence type="ECO:0000256" key="1">
    <source>
        <dbReference type="ARBA" id="ARBA00004651"/>
    </source>
</evidence>
<dbReference type="PATRIC" id="fig|1392540.3.peg.1013"/>
<keyword evidence="3 6" id="KW-0812">Transmembrane</keyword>
<dbReference type="InterPro" id="IPR000620">
    <property type="entry name" value="EamA_dom"/>
</dbReference>
<dbReference type="OrthoDB" id="9787117at2"/>
<comment type="subcellular location">
    <subcellularLocation>
        <location evidence="1">Cell membrane</location>
        <topology evidence="1">Multi-pass membrane protein</topology>
    </subcellularLocation>
</comment>
<dbReference type="eggNOG" id="COG0697">
    <property type="taxonomic scope" value="Bacteria"/>
</dbReference>
<feature type="transmembrane region" description="Helical" evidence="6">
    <location>
        <begin position="165"/>
        <end position="182"/>
    </location>
</feature>
<organism evidence="8 9">
    <name type="scientific">Acinetobacter nectaris CIP 110549</name>
    <dbReference type="NCBI Taxonomy" id="1392540"/>
    <lineage>
        <taxon>Bacteria</taxon>
        <taxon>Pseudomonadati</taxon>
        <taxon>Pseudomonadota</taxon>
        <taxon>Gammaproteobacteria</taxon>
        <taxon>Moraxellales</taxon>
        <taxon>Moraxellaceae</taxon>
        <taxon>Acinetobacter</taxon>
    </lineage>
</organism>
<feature type="transmembrane region" description="Helical" evidence="6">
    <location>
        <begin position="39"/>
        <end position="57"/>
    </location>
</feature>
<protein>
    <recommendedName>
        <fullName evidence="7">EamA domain-containing protein</fullName>
    </recommendedName>
</protein>
<dbReference type="AlphaFoldDB" id="V2TXI5"/>
<comment type="caution">
    <text evidence="8">The sequence shown here is derived from an EMBL/GenBank/DDBJ whole genome shotgun (WGS) entry which is preliminary data.</text>
</comment>
<evidence type="ECO:0000256" key="5">
    <source>
        <dbReference type="ARBA" id="ARBA00023136"/>
    </source>
</evidence>
<accession>V2TXI5</accession>
<evidence type="ECO:0000256" key="3">
    <source>
        <dbReference type="ARBA" id="ARBA00022692"/>
    </source>
</evidence>
<dbReference type="HOGENOM" id="CLU_033863_9_2_6"/>
<evidence type="ECO:0000256" key="6">
    <source>
        <dbReference type="SAM" id="Phobius"/>
    </source>
</evidence>
<dbReference type="Proteomes" id="UP000023785">
    <property type="component" value="Unassembled WGS sequence"/>
</dbReference>
<keyword evidence="9" id="KW-1185">Reference proteome</keyword>
<feature type="transmembrane region" description="Helical" evidence="6">
    <location>
        <begin position="194"/>
        <end position="219"/>
    </location>
</feature>
<evidence type="ECO:0000256" key="2">
    <source>
        <dbReference type="ARBA" id="ARBA00022475"/>
    </source>
</evidence>
<name>V2TXI5_9GAMM</name>
<evidence type="ECO:0000313" key="9">
    <source>
        <dbReference type="Proteomes" id="UP000023785"/>
    </source>
</evidence>